<organism evidence="4 5">
    <name type="scientific">Mycobacterium kyorinense</name>
    <dbReference type="NCBI Taxonomy" id="487514"/>
    <lineage>
        <taxon>Bacteria</taxon>
        <taxon>Bacillati</taxon>
        <taxon>Actinomycetota</taxon>
        <taxon>Actinomycetes</taxon>
        <taxon>Mycobacteriales</taxon>
        <taxon>Mycobacteriaceae</taxon>
        <taxon>Mycobacterium</taxon>
    </lineage>
</organism>
<protein>
    <recommendedName>
        <fullName evidence="6">Short-chain dehydrogenase</fullName>
    </recommendedName>
</protein>
<dbReference type="PRINTS" id="PR00080">
    <property type="entry name" value="SDRFAMILY"/>
</dbReference>
<dbReference type="InterPro" id="IPR020904">
    <property type="entry name" value="Sc_DH/Rdtase_CS"/>
</dbReference>
<dbReference type="PANTHER" id="PTHR43391:SF12">
    <property type="entry name" value="OXIDOREDUCTASE EPHD-RELATED"/>
    <property type="match status" value="1"/>
</dbReference>
<dbReference type="CDD" id="cd05233">
    <property type="entry name" value="SDR_c"/>
    <property type="match status" value="1"/>
</dbReference>
<dbReference type="PROSITE" id="PS00061">
    <property type="entry name" value="ADH_SHORT"/>
    <property type="match status" value="1"/>
</dbReference>
<dbReference type="NCBIfam" id="NF005878">
    <property type="entry name" value="PRK07825.1"/>
    <property type="match status" value="1"/>
</dbReference>
<comment type="caution">
    <text evidence="4">The sequence shown here is derived from an EMBL/GenBank/DDBJ whole genome shotgun (WGS) entry which is preliminary data.</text>
</comment>
<evidence type="ECO:0000313" key="4">
    <source>
        <dbReference type="EMBL" id="ORV95931.1"/>
    </source>
</evidence>
<dbReference type="PANTHER" id="PTHR43391">
    <property type="entry name" value="RETINOL DEHYDROGENASE-RELATED"/>
    <property type="match status" value="1"/>
</dbReference>
<comment type="similarity">
    <text evidence="1 3">Belongs to the short-chain dehydrogenases/reductases (SDR) family.</text>
</comment>
<dbReference type="SUPFAM" id="SSF51735">
    <property type="entry name" value="NAD(P)-binding Rossmann-fold domains"/>
    <property type="match status" value="1"/>
</dbReference>
<gene>
    <name evidence="4" type="ORF">AWC14_17495</name>
</gene>
<keyword evidence="5" id="KW-1185">Reference proteome</keyword>
<evidence type="ECO:0000256" key="2">
    <source>
        <dbReference type="ARBA" id="ARBA00023002"/>
    </source>
</evidence>
<name>A0A1X1XAI1_9MYCO</name>
<dbReference type="PRINTS" id="PR00081">
    <property type="entry name" value="GDHRDH"/>
</dbReference>
<dbReference type="Pfam" id="PF00106">
    <property type="entry name" value="adh_short"/>
    <property type="match status" value="1"/>
</dbReference>
<evidence type="ECO:0008006" key="6">
    <source>
        <dbReference type="Google" id="ProtNLM"/>
    </source>
</evidence>
<accession>A0A1X1XAI1</accession>
<proteinExistence type="inferred from homology"/>
<dbReference type="InterPro" id="IPR036291">
    <property type="entry name" value="NAD(P)-bd_dom_sf"/>
</dbReference>
<dbReference type="GO" id="GO:0016491">
    <property type="term" value="F:oxidoreductase activity"/>
    <property type="evidence" value="ECO:0007669"/>
    <property type="project" value="UniProtKB-KW"/>
</dbReference>
<dbReference type="EMBL" id="LQPE01000178">
    <property type="protein sequence ID" value="ORV95931.1"/>
    <property type="molecule type" value="Genomic_DNA"/>
</dbReference>
<evidence type="ECO:0000256" key="3">
    <source>
        <dbReference type="RuleBase" id="RU000363"/>
    </source>
</evidence>
<evidence type="ECO:0000313" key="5">
    <source>
        <dbReference type="Proteomes" id="UP000193487"/>
    </source>
</evidence>
<dbReference type="AlphaFoldDB" id="A0A1X1XAI1"/>
<dbReference type="Gene3D" id="3.40.50.720">
    <property type="entry name" value="NAD(P)-binding Rossmann-like Domain"/>
    <property type="match status" value="1"/>
</dbReference>
<keyword evidence="2" id="KW-0560">Oxidoreductase</keyword>
<reference evidence="4 5" key="1">
    <citation type="submission" date="2016-01" db="EMBL/GenBank/DDBJ databases">
        <title>The new phylogeny of the genus Mycobacterium.</title>
        <authorList>
            <person name="Tarcisio F."/>
            <person name="Conor M."/>
            <person name="Antonella G."/>
            <person name="Elisabetta G."/>
            <person name="Giulia F.S."/>
            <person name="Sara T."/>
            <person name="Anna F."/>
            <person name="Clotilde B."/>
            <person name="Roberto B."/>
            <person name="Veronica D.S."/>
            <person name="Fabio R."/>
            <person name="Monica P."/>
            <person name="Olivier J."/>
            <person name="Enrico T."/>
            <person name="Nicola S."/>
        </authorList>
    </citation>
    <scope>NUCLEOTIDE SEQUENCE [LARGE SCALE GENOMIC DNA]</scope>
    <source>
        <strain evidence="4 5">DSM 45166</strain>
    </source>
</reference>
<dbReference type="InterPro" id="IPR002347">
    <property type="entry name" value="SDR_fam"/>
</dbReference>
<dbReference type="Proteomes" id="UP000193487">
    <property type="component" value="Unassembled WGS sequence"/>
</dbReference>
<evidence type="ECO:0000256" key="1">
    <source>
        <dbReference type="ARBA" id="ARBA00006484"/>
    </source>
</evidence>
<dbReference type="RefSeq" id="WP_045383083.1">
    <property type="nucleotide sequence ID" value="NZ_BBKA01000096.1"/>
</dbReference>
<dbReference type="OrthoDB" id="9775296at2"/>
<sequence length="279" mass="28915">MARSDPKVVAITGAARGIGLATAKAFAARGASVAIGDLDLDLAKESAATVAGAAIALPLDVTAPDSFAAFLADAEAELGPVDILVNNAGVMLTGDFLDEQRTTTDKMIAINLGGVITGAQLAAKTFVKRGSGHIVNVASMAGAAGFPGVATYCGTKFGVVGFTLALREELAPIGIRVSAVLPGIVHTELSAGLQLPAVVEKFGSVEPDDIAHAVVHAVQRNKALTYAPGRLGRVLRASNAIPERPRRALHRWMHTDRLYLNVDQATRDAYHARANTTPP</sequence>